<feature type="domain" description="DUF4166" evidence="2">
    <location>
        <begin position="390"/>
        <end position="549"/>
    </location>
</feature>
<evidence type="ECO:0000259" key="2">
    <source>
        <dbReference type="Pfam" id="PF13761"/>
    </source>
</evidence>
<dbReference type="EMBL" id="CP033219">
    <property type="protein sequence ID" value="AZV77405.1"/>
    <property type="molecule type" value="Genomic_DNA"/>
</dbReference>
<dbReference type="InterPro" id="IPR036291">
    <property type="entry name" value="NAD(P)-bd_dom_sf"/>
</dbReference>
<evidence type="ECO:0000313" key="3">
    <source>
        <dbReference type="EMBL" id="AZV77405.1"/>
    </source>
</evidence>
<dbReference type="PANTHER" id="PTHR43796:SF2">
    <property type="entry name" value="CARBOXYNORSPERMIDINE SYNTHASE"/>
    <property type="match status" value="1"/>
</dbReference>
<accession>A0A3T0N079</accession>
<gene>
    <name evidence="3" type="ORF">EBB79_05535</name>
</gene>
<dbReference type="SUPFAM" id="SSF51735">
    <property type="entry name" value="NAD(P)-binding Rossmann-fold domains"/>
    <property type="match status" value="1"/>
</dbReference>
<dbReference type="Pfam" id="PF13761">
    <property type="entry name" value="DUF4166"/>
    <property type="match status" value="1"/>
</dbReference>
<dbReference type="RefSeq" id="WP_127747961.1">
    <property type="nucleotide sequence ID" value="NZ_CP033219.1"/>
</dbReference>
<dbReference type="KEGG" id="sedi:EBB79_05535"/>
<sequence>MKILILGGYGVFGGRLAELLSDIPEIHMLICGRSLDRATQFCDTFQGAATVQPVQLDRGALDQHMDRLRPDLVIDASGPFQQYGDEGYVVIAACLRFKVSYLDLADAAEFVFGVSQFDQAAKDAGIFILSGVSSFPVLTAAVLREVSKTMTVETVHGGIAPSPYAGIGLNVMRAVLGYAGGPVKLTRDGMHITARGLTESKRYTIAVPGHLPLKNIRFSLVDVPELQVLPPEFPELKTIWMGAGPVPEILHRMLNLLARARATFNLPSFVTLAPLFYKVLNLMRFGEHRGGMFVHVTGQRDGVTTERSWHLLAEGDDGPYIPSMAIETIVRKHLNAEPPEQGARPATQALTLADYQAQFDKRTIFMGFRDPPKTTAPLYRQVLAGAFDRLPPQVQALHDDTAARTWAGTATVQRGTGILSKALGKLIGLPKETDHCPVKVQFDPHKGGERWTRTFGTKSFSSLQFPGTGRNAQLLVERFGPIDVALALVLEDDKLFLIPRRWSLLGIPLPNMFLPAGKSYEMQKDGKFHFDVEISAPLIGLIAAYQGVLTLSPQP</sequence>
<name>A0A3T0N079_9RHOB</name>
<dbReference type="InterPro" id="IPR025311">
    <property type="entry name" value="DUF4166"/>
</dbReference>
<dbReference type="AlphaFoldDB" id="A0A3T0N079"/>
<dbReference type="InterPro" id="IPR005097">
    <property type="entry name" value="Sacchrp_dh_NADP-bd"/>
</dbReference>
<organism evidence="3 4">
    <name type="scientific">Parasedimentitalea marina</name>
    <dbReference type="NCBI Taxonomy" id="2483033"/>
    <lineage>
        <taxon>Bacteria</taxon>
        <taxon>Pseudomonadati</taxon>
        <taxon>Pseudomonadota</taxon>
        <taxon>Alphaproteobacteria</taxon>
        <taxon>Rhodobacterales</taxon>
        <taxon>Paracoccaceae</taxon>
        <taxon>Parasedimentitalea</taxon>
    </lineage>
</organism>
<keyword evidence="4" id="KW-1185">Reference proteome</keyword>
<proteinExistence type="predicted"/>
<protein>
    <submittedName>
        <fullName evidence="3">DUF4166 domain-containing protein</fullName>
    </submittedName>
</protein>
<reference evidence="3 4" key="1">
    <citation type="submission" date="2018-10" db="EMBL/GenBank/DDBJ databases">
        <title>Parasedimentitalea marina sp. nov., a psychrophilic bacterium isolated from deep seawater of the New Britain Trench.</title>
        <authorList>
            <person name="Cao J."/>
        </authorList>
    </citation>
    <scope>NUCLEOTIDE SEQUENCE [LARGE SCALE GENOMIC DNA]</scope>
    <source>
        <strain evidence="3 4">W43</strain>
    </source>
</reference>
<feature type="domain" description="Saccharopine dehydrogenase NADP binding" evidence="1">
    <location>
        <begin position="3"/>
        <end position="128"/>
    </location>
</feature>
<evidence type="ECO:0000313" key="4">
    <source>
        <dbReference type="Proteomes" id="UP000283063"/>
    </source>
</evidence>
<dbReference type="Proteomes" id="UP000283063">
    <property type="component" value="Chromosome"/>
</dbReference>
<evidence type="ECO:0000259" key="1">
    <source>
        <dbReference type="Pfam" id="PF03435"/>
    </source>
</evidence>
<dbReference type="Gene3D" id="3.40.50.720">
    <property type="entry name" value="NAD(P)-binding Rossmann-like Domain"/>
    <property type="match status" value="1"/>
</dbReference>
<dbReference type="OrthoDB" id="528778at2"/>
<dbReference type="PANTHER" id="PTHR43796">
    <property type="entry name" value="CARBOXYNORSPERMIDINE SYNTHASE"/>
    <property type="match status" value="1"/>
</dbReference>
<dbReference type="Pfam" id="PF03435">
    <property type="entry name" value="Sacchrp_dh_NADP"/>
    <property type="match status" value="1"/>
</dbReference>